<evidence type="ECO:0000313" key="1">
    <source>
        <dbReference type="EMBL" id="SEO04156.1"/>
    </source>
</evidence>
<dbReference type="STRING" id="34002.SAMN04489859_103042"/>
<dbReference type="AlphaFoldDB" id="A0A1H8LH88"/>
<evidence type="ECO:0008006" key="3">
    <source>
        <dbReference type="Google" id="ProtNLM"/>
    </source>
</evidence>
<dbReference type="EMBL" id="FODE01000030">
    <property type="protein sequence ID" value="SEO04156.1"/>
    <property type="molecule type" value="Genomic_DNA"/>
</dbReference>
<evidence type="ECO:0000313" key="2">
    <source>
        <dbReference type="Proteomes" id="UP000199054"/>
    </source>
</evidence>
<reference evidence="1 2" key="1">
    <citation type="submission" date="2016-10" db="EMBL/GenBank/DDBJ databases">
        <authorList>
            <person name="de Groot N.N."/>
        </authorList>
    </citation>
    <scope>NUCLEOTIDE SEQUENCE [LARGE SCALE GENOMIC DNA]</scope>
    <source>
        <strain evidence="1 2">DSM 8512</strain>
    </source>
</reference>
<sequence>MADLSALRRYRDDLQDARYSGIRSTRDSNGEEVHFKSDAEMARALADIDSQIAALTRRRNSIVYLQTSKGV</sequence>
<dbReference type="OrthoDB" id="8457063at2"/>
<dbReference type="NCBIfam" id="NF047331">
    <property type="entry name" value="phage_HTJ"/>
    <property type="match status" value="1"/>
</dbReference>
<accession>A0A1H8LH88</accession>
<proteinExistence type="predicted"/>
<keyword evidence="2" id="KW-1185">Reference proteome</keyword>
<dbReference type="Proteomes" id="UP000199054">
    <property type="component" value="Unassembled WGS sequence"/>
</dbReference>
<gene>
    <name evidence="1" type="ORF">SAMN04489859_103042</name>
</gene>
<organism evidence="1 2">
    <name type="scientific">Paracoccus alcaliphilus</name>
    <dbReference type="NCBI Taxonomy" id="34002"/>
    <lineage>
        <taxon>Bacteria</taxon>
        <taxon>Pseudomonadati</taxon>
        <taxon>Pseudomonadota</taxon>
        <taxon>Alphaproteobacteria</taxon>
        <taxon>Rhodobacterales</taxon>
        <taxon>Paracoccaceae</taxon>
        <taxon>Paracoccus</taxon>
    </lineage>
</organism>
<dbReference type="RefSeq" id="WP_090615270.1">
    <property type="nucleotide sequence ID" value="NZ_CP067124.1"/>
</dbReference>
<protein>
    <recommendedName>
        <fullName evidence="3">GpW protein</fullName>
    </recommendedName>
</protein>
<name>A0A1H8LH88_9RHOB</name>